<dbReference type="GeneID" id="100907123"/>
<reference evidence="3" key="1">
    <citation type="submission" date="2025-08" db="UniProtKB">
        <authorList>
            <consortium name="RefSeq"/>
        </authorList>
    </citation>
    <scope>IDENTIFICATION</scope>
</reference>
<dbReference type="RefSeq" id="XP_003739442.1">
    <property type="nucleotide sequence ID" value="XM_003739394.2"/>
</dbReference>
<organism evidence="2 3">
    <name type="scientific">Galendromus occidentalis</name>
    <name type="common">western predatory mite</name>
    <dbReference type="NCBI Taxonomy" id="34638"/>
    <lineage>
        <taxon>Eukaryota</taxon>
        <taxon>Metazoa</taxon>
        <taxon>Ecdysozoa</taxon>
        <taxon>Arthropoda</taxon>
        <taxon>Chelicerata</taxon>
        <taxon>Arachnida</taxon>
        <taxon>Acari</taxon>
        <taxon>Parasitiformes</taxon>
        <taxon>Mesostigmata</taxon>
        <taxon>Gamasina</taxon>
        <taxon>Phytoseioidea</taxon>
        <taxon>Phytoseiidae</taxon>
        <taxon>Typhlodrominae</taxon>
        <taxon>Galendromus</taxon>
    </lineage>
</organism>
<keyword evidence="1" id="KW-0732">Signal</keyword>
<gene>
    <name evidence="3" type="primary">LOC100907123</name>
</gene>
<evidence type="ECO:0000313" key="3">
    <source>
        <dbReference type="RefSeq" id="XP_003739442.1"/>
    </source>
</evidence>
<dbReference type="Proteomes" id="UP000694867">
    <property type="component" value="Unplaced"/>
</dbReference>
<feature type="signal peptide" evidence="1">
    <location>
        <begin position="1"/>
        <end position="24"/>
    </location>
</feature>
<dbReference type="KEGG" id="goe:100907123"/>
<name>A0AAJ6QPB4_9ACAR</name>
<evidence type="ECO:0000313" key="2">
    <source>
        <dbReference type="Proteomes" id="UP000694867"/>
    </source>
</evidence>
<feature type="chain" id="PRO_5042551356" evidence="1">
    <location>
        <begin position="25"/>
        <end position="121"/>
    </location>
</feature>
<keyword evidence="2" id="KW-1185">Reference proteome</keyword>
<sequence>MMDLGRLIVTACMATILLVTVAFASPIEFEASEGSQGFENGMQKRYSEFLGGPGKRALDNIDEPVKRYSEFLGGPGKRYSEFLGGPGKRSRQENLRNMAKVREAIRVIIAGARPQDLEDRR</sequence>
<dbReference type="AlphaFoldDB" id="A0AAJ6QPB4"/>
<accession>A0AAJ6QPB4</accession>
<proteinExistence type="predicted"/>
<protein>
    <submittedName>
        <fullName evidence="3">Uncharacterized protein LOC100907123</fullName>
    </submittedName>
</protein>
<evidence type="ECO:0000256" key="1">
    <source>
        <dbReference type="SAM" id="SignalP"/>
    </source>
</evidence>